<comment type="caution">
    <text evidence="2">The sequence shown here is derived from an EMBL/GenBank/DDBJ whole genome shotgun (WGS) entry which is preliminary data.</text>
</comment>
<protein>
    <submittedName>
        <fullName evidence="2">Uncharacterized protein</fullName>
    </submittedName>
</protein>
<evidence type="ECO:0000313" key="2">
    <source>
        <dbReference type="EMBL" id="MBB5046244.1"/>
    </source>
</evidence>
<gene>
    <name evidence="2" type="ORF">HNR60_000986</name>
</gene>
<keyword evidence="1" id="KW-1133">Transmembrane helix</keyword>
<feature type="transmembrane region" description="Helical" evidence="1">
    <location>
        <begin position="6"/>
        <end position="27"/>
    </location>
</feature>
<organism evidence="2 3">
    <name type="scientific">Rhodopseudomonas rhenobacensis</name>
    <dbReference type="NCBI Taxonomy" id="87461"/>
    <lineage>
        <taxon>Bacteria</taxon>
        <taxon>Pseudomonadati</taxon>
        <taxon>Pseudomonadota</taxon>
        <taxon>Alphaproteobacteria</taxon>
        <taxon>Hyphomicrobiales</taxon>
        <taxon>Nitrobacteraceae</taxon>
        <taxon>Rhodopseudomonas</taxon>
    </lineage>
</organism>
<dbReference type="Proteomes" id="UP000542353">
    <property type="component" value="Unassembled WGS sequence"/>
</dbReference>
<name>A0A7W7Z1M9_9BRAD</name>
<keyword evidence="3" id="KW-1185">Reference proteome</keyword>
<dbReference type="EMBL" id="JACHIH010000003">
    <property type="protein sequence ID" value="MBB5046244.1"/>
    <property type="molecule type" value="Genomic_DNA"/>
</dbReference>
<evidence type="ECO:0000313" key="3">
    <source>
        <dbReference type="Proteomes" id="UP000542353"/>
    </source>
</evidence>
<dbReference type="AlphaFoldDB" id="A0A7W7Z1M9"/>
<sequence length="35" mass="3872">MITATPMITHTAGSIMITTIITTMRWLSSRRPLPA</sequence>
<evidence type="ECO:0000256" key="1">
    <source>
        <dbReference type="SAM" id="Phobius"/>
    </source>
</evidence>
<reference evidence="2 3" key="1">
    <citation type="submission" date="2020-08" db="EMBL/GenBank/DDBJ databases">
        <title>Genomic Encyclopedia of Type Strains, Phase IV (KMG-IV): sequencing the most valuable type-strain genomes for metagenomic binning, comparative biology and taxonomic classification.</title>
        <authorList>
            <person name="Goeker M."/>
        </authorList>
    </citation>
    <scope>NUCLEOTIDE SEQUENCE [LARGE SCALE GENOMIC DNA]</scope>
    <source>
        <strain evidence="2 3">DSM 12706</strain>
    </source>
</reference>
<accession>A0A7W7Z1M9</accession>
<keyword evidence="1" id="KW-0812">Transmembrane</keyword>
<proteinExistence type="predicted"/>
<keyword evidence="1" id="KW-0472">Membrane</keyword>